<dbReference type="GO" id="GO:0006400">
    <property type="term" value="P:tRNA modification"/>
    <property type="evidence" value="ECO:0007669"/>
    <property type="project" value="UniProtKB-UniRule"/>
</dbReference>
<dbReference type="InterPro" id="IPR012795">
    <property type="entry name" value="tRNA_Ile_lys_synt_N"/>
</dbReference>
<dbReference type="PANTHER" id="PTHR43033:SF1">
    <property type="entry name" value="TRNA(ILE)-LYSIDINE SYNTHASE-RELATED"/>
    <property type="match status" value="1"/>
</dbReference>
<comment type="catalytic activity">
    <reaction evidence="5 6">
        <text>cytidine(34) in tRNA(Ile2) + L-lysine + ATP = lysidine(34) in tRNA(Ile2) + AMP + diphosphate + H(+)</text>
        <dbReference type="Rhea" id="RHEA:43744"/>
        <dbReference type="Rhea" id="RHEA-COMP:10625"/>
        <dbReference type="Rhea" id="RHEA-COMP:10670"/>
        <dbReference type="ChEBI" id="CHEBI:15378"/>
        <dbReference type="ChEBI" id="CHEBI:30616"/>
        <dbReference type="ChEBI" id="CHEBI:32551"/>
        <dbReference type="ChEBI" id="CHEBI:33019"/>
        <dbReference type="ChEBI" id="CHEBI:82748"/>
        <dbReference type="ChEBI" id="CHEBI:83665"/>
        <dbReference type="ChEBI" id="CHEBI:456215"/>
        <dbReference type="EC" id="6.3.4.19"/>
    </reaction>
</comment>
<accession>A0AAT9G6J3</accession>
<dbReference type="GO" id="GO:0005737">
    <property type="term" value="C:cytoplasm"/>
    <property type="evidence" value="ECO:0007669"/>
    <property type="project" value="UniProtKB-SubCell"/>
</dbReference>
<name>A0AAT9G6J3_9RICK</name>
<dbReference type="Pfam" id="PF01171">
    <property type="entry name" value="ATP_bind_3"/>
    <property type="match status" value="1"/>
</dbReference>
<evidence type="ECO:0000256" key="6">
    <source>
        <dbReference type="HAMAP-Rule" id="MF_01161"/>
    </source>
</evidence>
<comment type="function">
    <text evidence="6">Ligates lysine onto the cytidine present at position 34 of the AUA codon-specific tRNA(Ile) that contains the anticodon CAU, in an ATP-dependent manner. Cytidine is converted to lysidine, thus changing the amino acid specificity of the tRNA from methionine to isoleucine.</text>
</comment>
<dbReference type="InterPro" id="IPR014729">
    <property type="entry name" value="Rossmann-like_a/b/a_fold"/>
</dbReference>
<evidence type="ECO:0000256" key="5">
    <source>
        <dbReference type="ARBA" id="ARBA00048539"/>
    </source>
</evidence>
<feature type="domain" description="tRNA(Ile)-lysidine/2-thiocytidine synthase N-terminal" evidence="7">
    <location>
        <begin position="22"/>
        <end position="199"/>
    </location>
</feature>
<dbReference type="EMBL" id="AP029170">
    <property type="protein sequence ID" value="BFD45446.1"/>
    <property type="molecule type" value="Genomic_DNA"/>
</dbReference>
<sequence>MLYEQFQQNIEKLVDRPHLRSIALAISGGSDSIALLMLTHKWTSTNSIKLVVMLVNHHLREQAKLEHEYVRDLSHKLGHRYHQLHFDHQNNFSNLQARAREGRYKLMTDLCRKLDILTILTAHHLDDYIENYCLRLEKKSSLFGLSSSNINWYNNVKIVRPLFNIPKQQLIAYLVTNNVKWFEDESNKSDKYQRNIIRKKLSLEGEYIKNQITSQQSRINQVVEEKWQPELIACIAESVKIYDFGFATVNLLKFAEFSSAITLQVISFVLIIISGKNRASRSGSISMITELLQQKIDFIKTLHGCVIKKISNNLIIYREFGRNLPIDIRLNNVDAWDGRFHFYINRPLVEFALAQEFAGYPERRTTSYSNACEDSSTAPTSKLPAEVELYKKSNNSGYLISNLTIKDYSKIRQDLDFKILKDASFNNHIAILFTLPVVKILEKVIAIPHISYYNDQGLRRRLSVSFSPNFISRFTHFC</sequence>
<dbReference type="Gene3D" id="3.40.50.620">
    <property type="entry name" value="HUPs"/>
    <property type="match status" value="1"/>
</dbReference>
<evidence type="ECO:0000256" key="2">
    <source>
        <dbReference type="ARBA" id="ARBA00022694"/>
    </source>
</evidence>
<reference evidence="8" key="1">
    <citation type="submission" date="2024-01" db="EMBL/GenBank/DDBJ databases">
        <title>Sequencing the genomes of a sandfly, Sergentomyia squamirostris, and its two endosymbionts.</title>
        <authorList>
            <person name="Itokawa K."/>
            <person name="Sanjoba C."/>
        </authorList>
    </citation>
    <scope>NUCLEOTIDE SEQUENCE</scope>
    <source>
        <strain evidence="8">RiSSQ</strain>
    </source>
</reference>
<keyword evidence="6" id="KW-0963">Cytoplasm</keyword>
<keyword evidence="3 6" id="KW-0547">Nucleotide-binding</keyword>
<evidence type="ECO:0000259" key="7">
    <source>
        <dbReference type="Pfam" id="PF01171"/>
    </source>
</evidence>
<dbReference type="GO" id="GO:0032267">
    <property type="term" value="F:tRNA(Ile)-lysidine synthase activity"/>
    <property type="evidence" value="ECO:0007669"/>
    <property type="project" value="UniProtKB-EC"/>
</dbReference>
<dbReference type="NCBIfam" id="TIGR01045">
    <property type="entry name" value="RPE1"/>
    <property type="match status" value="1"/>
</dbReference>
<keyword evidence="2 6" id="KW-0819">tRNA processing</keyword>
<keyword evidence="1 6" id="KW-0436">Ligase</keyword>
<evidence type="ECO:0000256" key="1">
    <source>
        <dbReference type="ARBA" id="ARBA00022598"/>
    </source>
</evidence>
<protein>
    <recommendedName>
        <fullName evidence="6">tRNA(Ile)-lysidine synthase</fullName>
        <ecNumber evidence="6">6.3.4.19</ecNumber>
    </recommendedName>
    <alternativeName>
        <fullName evidence="6">tRNA(Ile)-2-lysyl-cytidine synthase</fullName>
    </alternativeName>
    <alternativeName>
        <fullName evidence="6">tRNA(Ile)-lysidine synthetase</fullName>
    </alternativeName>
</protein>
<evidence type="ECO:0000256" key="3">
    <source>
        <dbReference type="ARBA" id="ARBA00022741"/>
    </source>
</evidence>
<dbReference type="CDD" id="cd01992">
    <property type="entry name" value="TilS_N"/>
    <property type="match status" value="1"/>
</dbReference>
<proteinExistence type="inferred from homology"/>
<comment type="subcellular location">
    <subcellularLocation>
        <location evidence="6">Cytoplasm</location>
    </subcellularLocation>
</comment>
<feature type="binding site" evidence="6">
    <location>
        <begin position="27"/>
        <end position="32"/>
    </location>
    <ligand>
        <name>ATP</name>
        <dbReference type="ChEBI" id="CHEBI:30616"/>
    </ligand>
</feature>
<dbReference type="InterPro" id="IPR012094">
    <property type="entry name" value="tRNA_Ile_lys_synt"/>
</dbReference>
<dbReference type="PANTHER" id="PTHR43033">
    <property type="entry name" value="TRNA(ILE)-LYSIDINE SYNTHASE-RELATED"/>
    <property type="match status" value="1"/>
</dbReference>
<dbReference type="InterPro" id="IPR011063">
    <property type="entry name" value="TilS/TtcA_N"/>
</dbReference>
<dbReference type="InterPro" id="IPR005728">
    <property type="entry name" value="RPE1"/>
</dbReference>
<comment type="domain">
    <text evidence="6">The N-terminal region contains the highly conserved SGGXDS motif, predicted to be a P-loop motif involved in ATP binding.</text>
</comment>
<organism evidence="8">
    <name type="scientific">Candidatus Tisiphia endosymbiont of Sergentomyia squamirostris</name>
    <dbReference type="NCBI Taxonomy" id="3113639"/>
    <lineage>
        <taxon>Bacteria</taxon>
        <taxon>Pseudomonadati</taxon>
        <taxon>Pseudomonadota</taxon>
        <taxon>Alphaproteobacteria</taxon>
        <taxon>Rickettsiales</taxon>
        <taxon>Rickettsiaceae</taxon>
        <taxon>Rickettsieae</taxon>
        <taxon>Candidatus Tisiphia</taxon>
    </lineage>
</organism>
<keyword evidence="4 6" id="KW-0067">ATP-binding</keyword>
<dbReference type="SUPFAM" id="SSF52402">
    <property type="entry name" value="Adenine nucleotide alpha hydrolases-like"/>
    <property type="match status" value="1"/>
</dbReference>
<gene>
    <name evidence="6 8" type="primary">tilS</name>
    <name evidence="8" type="ORF">DMENIID0002_00920</name>
</gene>
<dbReference type="AlphaFoldDB" id="A0AAT9G6J3"/>
<dbReference type="HAMAP" id="MF_01161">
    <property type="entry name" value="tRNA_Ile_lys_synt"/>
    <property type="match status" value="1"/>
</dbReference>
<evidence type="ECO:0000313" key="8">
    <source>
        <dbReference type="EMBL" id="BFD45446.1"/>
    </source>
</evidence>
<evidence type="ECO:0000256" key="4">
    <source>
        <dbReference type="ARBA" id="ARBA00022840"/>
    </source>
</evidence>
<dbReference type="NCBIfam" id="TIGR02432">
    <property type="entry name" value="lysidine_TilS_N"/>
    <property type="match status" value="1"/>
</dbReference>
<comment type="similarity">
    <text evidence="6">Belongs to the tRNA(Ile)-lysidine synthase family.</text>
</comment>
<dbReference type="EC" id="6.3.4.19" evidence="6"/>
<dbReference type="GO" id="GO:0005524">
    <property type="term" value="F:ATP binding"/>
    <property type="evidence" value="ECO:0007669"/>
    <property type="project" value="UniProtKB-UniRule"/>
</dbReference>